<reference evidence="2" key="1">
    <citation type="submission" date="2022-11" db="EMBL/GenBank/DDBJ databases">
        <title>Chromosome-level genome of Pogonophryne albipinna.</title>
        <authorList>
            <person name="Jo E."/>
        </authorList>
    </citation>
    <scope>NUCLEOTIDE SEQUENCE</scope>
    <source>
        <strain evidence="2">SGF0006</strain>
        <tissue evidence="2">Muscle</tissue>
    </source>
</reference>
<comment type="caution">
    <text evidence="2">The sequence shown here is derived from an EMBL/GenBank/DDBJ whole genome shotgun (WGS) entry which is preliminary data.</text>
</comment>
<accession>A0AAD6FC97</accession>
<organism evidence="2 3">
    <name type="scientific">Pogonophryne albipinna</name>
    <dbReference type="NCBI Taxonomy" id="1090488"/>
    <lineage>
        <taxon>Eukaryota</taxon>
        <taxon>Metazoa</taxon>
        <taxon>Chordata</taxon>
        <taxon>Craniata</taxon>
        <taxon>Vertebrata</taxon>
        <taxon>Euteleostomi</taxon>
        <taxon>Actinopterygii</taxon>
        <taxon>Neopterygii</taxon>
        <taxon>Teleostei</taxon>
        <taxon>Neoteleostei</taxon>
        <taxon>Acanthomorphata</taxon>
        <taxon>Eupercaria</taxon>
        <taxon>Perciformes</taxon>
        <taxon>Notothenioidei</taxon>
        <taxon>Pogonophryne</taxon>
    </lineage>
</organism>
<dbReference type="Proteomes" id="UP001219934">
    <property type="component" value="Unassembled WGS sequence"/>
</dbReference>
<evidence type="ECO:0000256" key="1">
    <source>
        <dbReference type="SAM" id="MobiDB-lite"/>
    </source>
</evidence>
<keyword evidence="3" id="KW-1185">Reference proteome</keyword>
<dbReference type="AlphaFoldDB" id="A0AAD6FC97"/>
<feature type="region of interest" description="Disordered" evidence="1">
    <location>
        <begin position="1"/>
        <end position="20"/>
    </location>
</feature>
<proteinExistence type="predicted"/>
<evidence type="ECO:0000313" key="2">
    <source>
        <dbReference type="EMBL" id="KAJ4928363.1"/>
    </source>
</evidence>
<dbReference type="EMBL" id="JAPTMU010000018">
    <property type="protein sequence ID" value="KAJ4928363.1"/>
    <property type="molecule type" value="Genomic_DNA"/>
</dbReference>
<sequence>MTYGRQAFPSHLSTNGKPGGEGAIQSFRDVETLSLWILHRFFPLFQSQTTLHHIDAARGSFDCPREICIGIRASSPVTMTTAVFVVSHLLYYTSRKAPGGLS</sequence>
<name>A0AAD6FC97_9TELE</name>
<evidence type="ECO:0000313" key="3">
    <source>
        <dbReference type="Proteomes" id="UP001219934"/>
    </source>
</evidence>
<gene>
    <name evidence="2" type="ORF">JOQ06_016155</name>
</gene>
<protein>
    <submittedName>
        <fullName evidence="2">Uncharacterized protein</fullName>
    </submittedName>
</protein>
<feature type="non-terminal residue" evidence="2">
    <location>
        <position position="1"/>
    </location>
</feature>